<dbReference type="GO" id="GO:0004674">
    <property type="term" value="F:protein serine/threonine kinase activity"/>
    <property type="evidence" value="ECO:0007669"/>
    <property type="project" value="UniProtKB-KW"/>
</dbReference>
<evidence type="ECO:0000259" key="2">
    <source>
        <dbReference type="Pfam" id="PF13581"/>
    </source>
</evidence>
<dbReference type="InterPro" id="IPR050267">
    <property type="entry name" value="Anti-sigma-factor_SerPK"/>
</dbReference>
<reference evidence="4" key="1">
    <citation type="submission" date="2016-10" db="EMBL/GenBank/DDBJ databases">
        <authorList>
            <person name="Varghese N."/>
            <person name="Submissions S."/>
        </authorList>
    </citation>
    <scope>NUCLEOTIDE SEQUENCE [LARGE SCALE GENOMIC DNA]</scope>
    <source>
        <strain evidence="4">CGMCC 4.3525</strain>
    </source>
</reference>
<dbReference type="Proteomes" id="UP000199352">
    <property type="component" value="Unassembled WGS sequence"/>
</dbReference>
<name>A0A1H9RVJ6_9PSEU</name>
<dbReference type="InterPro" id="IPR036890">
    <property type="entry name" value="HATPase_C_sf"/>
</dbReference>
<proteinExistence type="predicted"/>
<dbReference type="Pfam" id="PF13581">
    <property type="entry name" value="HATPase_c_2"/>
    <property type="match status" value="1"/>
</dbReference>
<accession>A0A1H9RVJ6</accession>
<dbReference type="InterPro" id="IPR003594">
    <property type="entry name" value="HATPase_dom"/>
</dbReference>
<protein>
    <submittedName>
        <fullName evidence="3">Histidine kinase-like ATPase domain-containing protein</fullName>
    </submittedName>
</protein>
<dbReference type="STRING" id="402600.SAMN05216188_11578"/>
<dbReference type="EMBL" id="FOFR01000015">
    <property type="protein sequence ID" value="SER76634.1"/>
    <property type="molecule type" value="Genomic_DNA"/>
</dbReference>
<dbReference type="PANTHER" id="PTHR35526:SF3">
    <property type="entry name" value="ANTI-SIGMA-F FACTOR RSBW"/>
    <property type="match status" value="1"/>
</dbReference>
<evidence type="ECO:0000313" key="4">
    <source>
        <dbReference type="Proteomes" id="UP000199352"/>
    </source>
</evidence>
<keyword evidence="3" id="KW-0418">Kinase</keyword>
<evidence type="ECO:0000313" key="3">
    <source>
        <dbReference type="EMBL" id="SER76634.1"/>
    </source>
</evidence>
<keyword evidence="3" id="KW-0808">Transferase</keyword>
<dbReference type="Gene3D" id="3.30.565.10">
    <property type="entry name" value="Histidine kinase-like ATPase, C-terminal domain"/>
    <property type="match status" value="1"/>
</dbReference>
<gene>
    <name evidence="3" type="ORF">SAMN05216188_11578</name>
</gene>
<keyword evidence="4" id="KW-1185">Reference proteome</keyword>
<keyword evidence="1" id="KW-0723">Serine/threonine-protein kinase</keyword>
<dbReference type="PANTHER" id="PTHR35526">
    <property type="entry name" value="ANTI-SIGMA-F FACTOR RSBW-RELATED"/>
    <property type="match status" value="1"/>
</dbReference>
<feature type="domain" description="Histidine kinase/HSP90-like ATPase" evidence="2">
    <location>
        <begin position="2"/>
        <end position="101"/>
    </location>
</feature>
<dbReference type="SUPFAM" id="SSF55874">
    <property type="entry name" value="ATPase domain of HSP90 chaperone/DNA topoisomerase II/histidine kinase"/>
    <property type="match status" value="1"/>
</dbReference>
<evidence type="ECO:0000256" key="1">
    <source>
        <dbReference type="ARBA" id="ARBA00022527"/>
    </source>
</evidence>
<organism evidence="3 4">
    <name type="scientific">Lentzea xinjiangensis</name>
    <dbReference type="NCBI Taxonomy" id="402600"/>
    <lineage>
        <taxon>Bacteria</taxon>
        <taxon>Bacillati</taxon>
        <taxon>Actinomycetota</taxon>
        <taxon>Actinomycetes</taxon>
        <taxon>Pseudonocardiales</taxon>
        <taxon>Pseudonocardiaceae</taxon>
        <taxon>Lentzea</taxon>
    </lineage>
</organism>
<dbReference type="AlphaFoldDB" id="A0A1H9RVJ6"/>
<sequence>MVRRWAADAVPHIGAEQLQDLLLVVTEMVSNAYDHGQQPVSLRVLVLGVRVRLEVTDTSLDPPVVGRSRIADTRGRGMALVAALTADWGHTTSAAGKVVWAELEHGIV</sequence>
<dbReference type="CDD" id="cd16936">
    <property type="entry name" value="HATPase_RsbW-like"/>
    <property type="match status" value="1"/>
</dbReference>